<evidence type="ECO:0000313" key="2">
    <source>
        <dbReference type="EMBL" id="TDO93891.1"/>
    </source>
</evidence>
<comment type="caution">
    <text evidence="2">The sequence shown here is derived from an EMBL/GenBank/DDBJ whole genome shotgun (WGS) entry which is preliminary data.</text>
</comment>
<proteinExistence type="predicted"/>
<name>A0A4R6LYF1_9FIRM</name>
<dbReference type="EMBL" id="SNWX01000005">
    <property type="protein sequence ID" value="TDO93891.1"/>
    <property type="molecule type" value="Genomic_DNA"/>
</dbReference>
<gene>
    <name evidence="2" type="ORF">DFR79_10543</name>
</gene>
<dbReference type="RefSeq" id="WP_133514386.1">
    <property type="nucleotide sequence ID" value="NZ_SNWX01000005.1"/>
</dbReference>
<dbReference type="OrthoDB" id="9789070at2"/>
<dbReference type="AlphaFoldDB" id="A0A4R6LYF1"/>
<accession>A0A4R6LYF1</accession>
<reference evidence="2 3" key="1">
    <citation type="submission" date="2019-03" db="EMBL/GenBank/DDBJ databases">
        <title>Subsurface microbial communities from deep shales in Ohio and West Virginia, USA.</title>
        <authorList>
            <person name="Wrighton K."/>
        </authorList>
    </citation>
    <scope>NUCLEOTIDE SEQUENCE [LARGE SCALE GENOMIC DNA]</scope>
    <source>
        <strain evidence="2 3">MA284_T2</strain>
    </source>
</reference>
<dbReference type="Proteomes" id="UP000295064">
    <property type="component" value="Unassembled WGS sequence"/>
</dbReference>
<dbReference type="Pfam" id="PF05598">
    <property type="entry name" value="DUF772"/>
    <property type="match status" value="1"/>
</dbReference>
<feature type="domain" description="Transposase InsH N-terminal" evidence="1">
    <location>
        <begin position="42"/>
        <end position="106"/>
    </location>
</feature>
<dbReference type="PANTHER" id="PTHR33408">
    <property type="entry name" value="TRANSPOSASE"/>
    <property type="match status" value="1"/>
</dbReference>
<organism evidence="2 3">
    <name type="scientific">Halanaerobium saccharolyticum</name>
    <dbReference type="NCBI Taxonomy" id="43595"/>
    <lineage>
        <taxon>Bacteria</taxon>
        <taxon>Bacillati</taxon>
        <taxon>Bacillota</taxon>
        <taxon>Clostridia</taxon>
        <taxon>Halanaerobiales</taxon>
        <taxon>Halanaerobiaceae</taxon>
        <taxon>Halanaerobium</taxon>
    </lineage>
</organism>
<evidence type="ECO:0000259" key="1">
    <source>
        <dbReference type="Pfam" id="PF05598"/>
    </source>
</evidence>
<dbReference type="InterPro" id="IPR008490">
    <property type="entry name" value="Transposase_InsH_N"/>
</dbReference>
<protein>
    <submittedName>
        <fullName evidence="2">Transposase</fullName>
    </submittedName>
</protein>
<evidence type="ECO:0000313" key="3">
    <source>
        <dbReference type="Proteomes" id="UP000295064"/>
    </source>
</evidence>
<sequence length="160" mass="18527">MSRRSPSRNQISLIPELVKNRIENKPHAARFFFYIASVLYLPFYETEYQGTPPYDRPTLVALILYSLYKGQFTPEEMIEFAKENLGAIWILGKMSLPSAKTLSRVIADILDNIELIFEQVICLCHTFNLIGQERMYIDGTKTKANASKHKAMSYEYMCKK</sequence>